<dbReference type="InterPro" id="IPR045239">
    <property type="entry name" value="bHLH95_bHLH"/>
</dbReference>
<dbReference type="InterPro" id="IPR036638">
    <property type="entry name" value="HLH_DNA-bd_sf"/>
</dbReference>
<dbReference type="SMART" id="SM00353">
    <property type="entry name" value="HLH"/>
    <property type="match status" value="1"/>
</dbReference>
<dbReference type="Proteomes" id="UP001172457">
    <property type="component" value="Chromosome 2"/>
</dbReference>
<dbReference type="PANTHER" id="PTHR16223">
    <property type="entry name" value="TRANSCRIPTION FACTOR BHLH83-RELATED"/>
    <property type="match status" value="1"/>
</dbReference>
<keyword evidence="9" id="KW-1185">Reference proteome</keyword>
<evidence type="ECO:0000256" key="6">
    <source>
        <dbReference type="SAM" id="MobiDB-lite"/>
    </source>
</evidence>
<evidence type="ECO:0000259" key="7">
    <source>
        <dbReference type="PROSITE" id="PS50888"/>
    </source>
</evidence>
<evidence type="ECO:0000256" key="4">
    <source>
        <dbReference type="ARBA" id="ARBA00023163"/>
    </source>
</evidence>
<dbReference type="Pfam" id="PF00010">
    <property type="entry name" value="HLH"/>
    <property type="match status" value="1"/>
</dbReference>
<comment type="caution">
    <text evidence="8">The sequence shown here is derived from an EMBL/GenBank/DDBJ whole genome shotgun (WGS) entry which is preliminary data.</text>
</comment>
<name>A0AA38TZB9_9ASTR</name>
<gene>
    <name evidence="8" type="ORF">OSB04_004743</name>
</gene>
<keyword evidence="4" id="KW-0804">Transcription</keyword>
<dbReference type="PANTHER" id="PTHR16223:SF49">
    <property type="entry name" value="TRANSCRIPTION FACTOR BHLH52-RELATED"/>
    <property type="match status" value="1"/>
</dbReference>
<dbReference type="SUPFAM" id="SSF47459">
    <property type="entry name" value="HLH, helix-loop-helix DNA-binding domain"/>
    <property type="match status" value="1"/>
</dbReference>
<keyword evidence="2" id="KW-0805">Transcription regulation</keyword>
<sequence length="296" mass="32217">MALGFYTNWSDHDTAGGYSSLFRPPSPELPPELFFFNEPPSLYDNYNINHLFDPTYNPDLLPPVSAASGGGGSPLPEFQVSTFFYKDPYLHHFPYPTTFNHHYHLPPLQPPETYEGGGGGGAMCSWYGRGGGGGGGGGGDKVEERGGVQGIGKQKQGRIHAESSEPHGFFCSRFATEQKVGSGGGGGVVRLSAQSMAARVRRRKISEKTQELGRLIPGGRKMNTAEMFQAAFKYIKFLQAQVGVLKLMDPIPEGEQVLGNEELMEALVTCTSMQEKLYTAEKCIVSKHFAETLAIN</sequence>
<feature type="region of interest" description="Disordered" evidence="6">
    <location>
        <begin position="133"/>
        <end position="159"/>
    </location>
</feature>
<comment type="subcellular location">
    <subcellularLocation>
        <location evidence="1">Nucleus</location>
    </subcellularLocation>
</comment>
<evidence type="ECO:0000256" key="1">
    <source>
        <dbReference type="ARBA" id="ARBA00004123"/>
    </source>
</evidence>
<keyword evidence="5" id="KW-0539">Nucleus</keyword>
<dbReference type="InterPro" id="IPR045843">
    <property type="entry name" value="IND-like"/>
</dbReference>
<evidence type="ECO:0000256" key="5">
    <source>
        <dbReference type="ARBA" id="ARBA00023242"/>
    </source>
</evidence>
<evidence type="ECO:0000256" key="2">
    <source>
        <dbReference type="ARBA" id="ARBA00023015"/>
    </source>
</evidence>
<evidence type="ECO:0000256" key="3">
    <source>
        <dbReference type="ARBA" id="ARBA00023125"/>
    </source>
</evidence>
<feature type="domain" description="BHLH" evidence="7">
    <location>
        <begin position="189"/>
        <end position="238"/>
    </location>
</feature>
<dbReference type="GO" id="GO:0005634">
    <property type="term" value="C:nucleus"/>
    <property type="evidence" value="ECO:0007669"/>
    <property type="project" value="UniProtKB-SubCell"/>
</dbReference>
<organism evidence="8 9">
    <name type="scientific">Centaurea solstitialis</name>
    <name type="common">yellow star-thistle</name>
    <dbReference type="NCBI Taxonomy" id="347529"/>
    <lineage>
        <taxon>Eukaryota</taxon>
        <taxon>Viridiplantae</taxon>
        <taxon>Streptophyta</taxon>
        <taxon>Embryophyta</taxon>
        <taxon>Tracheophyta</taxon>
        <taxon>Spermatophyta</taxon>
        <taxon>Magnoliopsida</taxon>
        <taxon>eudicotyledons</taxon>
        <taxon>Gunneridae</taxon>
        <taxon>Pentapetalae</taxon>
        <taxon>asterids</taxon>
        <taxon>campanulids</taxon>
        <taxon>Asterales</taxon>
        <taxon>Asteraceae</taxon>
        <taxon>Carduoideae</taxon>
        <taxon>Cardueae</taxon>
        <taxon>Centaureinae</taxon>
        <taxon>Centaurea</taxon>
    </lineage>
</organism>
<dbReference type="CDD" id="cd11393">
    <property type="entry name" value="bHLH_AtbHLH_like"/>
    <property type="match status" value="1"/>
</dbReference>
<protein>
    <recommendedName>
        <fullName evidence="7">BHLH domain-containing protein</fullName>
    </recommendedName>
</protein>
<dbReference type="GO" id="GO:0000978">
    <property type="term" value="F:RNA polymerase II cis-regulatory region sequence-specific DNA binding"/>
    <property type="evidence" value="ECO:0007669"/>
    <property type="project" value="TreeGrafter"/>
</dbReference>
<accession>A0AA38TZB9</accession>
<evidence type="ECO:0000313" key="9">
    <source>
        <dbReference type="Proteomes" id="UP001172457"/>
    </source>
</evidence>
<evidence type="ECO:0000313" key="8">
    <source>
        <dbReference type="EMBL" id="KAJ9559583.1"/>
    </source>
</evidence>
<dbReference type="AlphaFoldDB" id="A0AA38TZB9"/>
<reference evidence="8" key="1">
    <citation type="submission" date="2023-03" db="EMBL/GenBank/DDBJ databases">
        <title>Chromosome-scale reference genome and RAD-based genetic map of yellow starthistle (Centaurea solstitialis) reveal putative structural variation and QTLs associated with invader traits.</title>
        <authorList>
            <person name="Reatini B."/>
            <person name="Cang F.A."/>
            <person name="Jiang Q."/>
            <person name="Mckibben M.T.W."/>
            <person name="Barker M.S."/>
            <person name="Rieseberg L.H."/>
            <person name="Dlugosch K.M."/>
        </authorList>
    </citation>
    <scope>NUCLEOTIDE SEQUENCE</scope>
    <source>
        <strain evidence="8">CAN-66</strain>
        <tissue evidence="8">Leaf</tissue>
    </source>
</reference>
<dbReference type="InterPro" id="IPR011598">
    <property type="entry name" value="bHLH_dom"/>
</dbReference>
<dbReference type="Gene3D" id="4.10.280.10">
    <property type="entry name" value="Helix-loop-helix DNA-binding domain"/>
    <property type="match status" value="1"/>
</dbReference>
<dbReference type="EMBL" id="JARYMX010000002">
    <property type="protein sequence ID" value="KAJ9559583.1"/>
    <property type="molecule type" value="Genomic_DNA"/>
</dbReference>
<dbReference type="PROSITE" id="PS50888">
    <property type="entry name" value="BHLH"/>
    <property type="match status" value="1"/>
</dbReference>
<keyword evidence="3" id="KW-0238">DNA-binding</keyword>
<proteinExistence type="predicted"/>
<dbReference type="GO" id="GO:0046983">
    <property type="term" value="F:protein dimerization activity"/>
    <property type="evidence" value="ECO:0007669"/>
    <property type="project" value="InterPro"/>
</dbReference>
<dbReference type="GO" id="GO:0000981">
    <property type="term" value="F:DNA-binding transcription factor activity, RNA polymerase II-specific"/>
    <property type="evidence" value="ECO:0007669"/>
    <property type="project" value="TreeGrafter"/>
</dbReference>